<gene>
    <name evidence="2" type="ORF">SAMN06295970_10711</name>
</gene>
<dbReference type="EMBL" id="FXUL01000007">
    <property type="protein sequence ID" value="SMP60512.1"/>
    <property type="molecule type" value="Genomic_DNA"/>
</dbReference>
<sequence>MNYQTIEVEVAGGIGTIWLNRPDIRNAMNETVIAELAHAAHACEQDERVRVVVLAGRGKAFCAGADLGWMRKTATYSEADNLRDAQALASMLHKLYRLKKPTIARVHGAAYAGGMGLACTCDVIVAEPDADFCLSEVKIGLIPSTISPYIVRALGAHQSRRYMLSGERMSAADGYRLGFVHELSERGGIDDAVRRIARAFLCAGPTAVATTKTLLDWVAEEAITADVMNETALRIASVRASPEGREGIAAFLEKRAPDWIGDNAETY</sequence>
<dbReference type="InterPro" id="IPR014748">
    <property type="entry name" value="Enoyl-CoA_hydra_C"/>
</dbReference>
<dbReference type="RefSeq" id="WP_283442341.1">
    <property type="nucleotide sequence ID" value="NZ_FXUL01000007.1"/>
</dbReference>
<dbReference type="Gene3D" id="1.10.12.10">
    <property type="entry name" value="Lyase 2-enoyl-coa Hydratase, Chain A, domain 2"/>
    <property type="match status" value="1"/>
</dbReference>
<protein>
    <submittedName>
        <fullName evidence="2">Methylglutaconyl-CoA hydratase</fullName>
    </submittedName>
</protein>
<name>A0ABY1Q5K0_9BURK</name>
<evidence type="ECO:0000256" key="1">
    <source>
        <dbReference type="ARBA" id="ARBA00005254"/>
    </source>
</evidence>
<organism evidence="2 3">
    <name type="scientific">Noviherbaspirillum suwonense</name>
    <dbReference type="NCBI Taxonomy" id="1224511"/>
    <lineage>
        <taxon>Bacteria</taxon>
        <taxon>Pseudomonadati</taxon>
        <taxon>Pseudomonadota</taxon>
        <taxon>Betaproteobacteria</taxon>
        <taxon>Burkholderiales</taxon>
        <taxon>Oxalobacteraceae</taxon>
        <taxon>Noviherbaspirillum</taxon>
    </lineage>
</organism>
<keyword evidence="3" id="KW-1185">Reference proteome</keyword>
<dbReference type="Gene3D" id="3.90.226.10">
    <property type="entry name" value="2-enoyl-CoA Hydratase, Chain A, domain 1"/>
    <property type="match status" value="1"/>
</dbReference>
<dbReference type="Proteomes" id="UP001158049">
    <property type="component" value="Unassembled WGS sequence"/>
</dbReference>
<accession>A0ABY1Q5K0</accession>
<dbReference type="PANTHER" id="PTHR42964">
    <property type="entry name" value="ENOYL-COA HYDRATASE"/>
    <property type="match status" value="1"/>
</dbReference>
<dbReference type="PANTHER" id="PTHR42964:SF1">
    <property type="entry name" value="POLYKETIDE BIOSYNTHESIS ENOYL-COA HYDRATASE PKSH-RELATED"/>
    <property type="match status" value="1"/>
</dbReference>
<evidence type="ECO:0000313" key="2">
    <source>
        <dbReference type="EMBL" id="SMP60512.1"/>
    </source>
</evidence>
<dbReference type="CDD" id="cd06558">
    <property type="entry name" value="crotonase-like"/>
    <property type="match status" value="1"/>
</dbReference>
<comment type="similarity">
    <text evidence="1">Belongs to the enoyl-CoA hydratase/isomerase family.</text>
</comment>
<evidence type="ECO:0000313" key="3">
    <source>
        <dbReference type="Proteomes" id="UP001158049"/>
    </source>
</evidence>
<reference evidence="2 3" key="1">
    <citation type="submission" date="2017-05" db="EMBL/GenBank/DDBJ databases">
        <authorList>
            <person name="Varghese N."/>
            <person name="Submissions S."/>
        </authorList>
    </citation>
    <scope>NUCLEOTIDE SEQUENCE [LARGE SCALE GENOMIC DNA]</scope>
    <source>
        <strain evidence="2 3">DSM 26001</strain>
    </source>
</reference>
<dbReference type="InterPro" id="IPR001753">
    <property type="entry name" value="Enoyl-CoA_hydra/iso"/>
</dbReference>
<proteinExistence type="inferred from homology"/>
<dbReference type="SUPFAM" id="SSF52096">
    <property type="entry name" value="ClpP/crotonase"/>
    <property type="match status" value="1"/>
</dbReference>
<dbReference type="InterPro" id="IPR029045">
    <property type="entry name" value="ClpP/crotonase-like_dom_sf"/>
</dbReference>
<dbReference type="InterPro" id="IPR051683">
    <property type="entry name" value="Enoyl-CoA_Hydratase/Isomerase"/>
</dbReference>
<comment type="caution">
    <text evidence="2">The sequence shown here is derived from an EMBL/GenBank/DDBJ whole genome shotgun (WGS) entry which is preliminary data.</text>
</comment>
<dbReference type="Pfam" id="PF00378">
    <property type="entry name" value="ECH_1"/>
    <property type="match status" value="1"/>
</dbReference>